<dbReference type="EMBL" id="FXAM01000001">
    <property type="protein sequence ID" value="SMF94606.1"/>
    <property type="molecule type" value="Genomic_DNA"/>
</dbReference>
<gene>
    <name evidence="1" type="ORF">SAMN02949497_1927</name>
</gene>
<keyword evidence="2" id="KW-1185">Reference proteome</keyword>
<reference evidence="1 2" key="1">
    <citation type="submission" date="2016-12" db="EMBL/GenBank/DDBJ databases">
        <authorList>
            <person name="Song W.-J."/>
            <person name="Kurnit D.M."/>
        </authorList>
    </citation>
    <scope>NUCLEOTIDE SEQUENCE [LARGE SCALE GENOMIC DNA]</scope>
    <source>
        <strain evidence="1 2">175</strain>
    </source>
</reference>
<organism evidence="1 2">
    <name type="scientific">Methylomagnum ishizawai</name>
    <dbReference type="NCBI Taxonomy" id="1760988"/>
    <lineage>
        <taxon>Bacteria</taxon>
        <taxon>Pseudomonadati</taxon>
        <taxon>Pseudomonadota</taxon>
        <taxon>Gammaproteobacteria</taxon>
        <taxon>Methylococcales</taxon>
        <taxon>Methylococcaceae</taxon>
        <taxon>Methylomagnum</taxon>
    </lineage>
</organism>
<name>A0A1Y6CWH4_9GAMM</name>
<sequence>MVLVRALSGGARVETGNGHRYYFSGRADGTFCADVGVADVAYFAGRAAEFEVVDSVATGLASATLANVASSATSVVLVVANARRNRLIVVNDSASILYLKFGVGASSTSFSIRLYPNETYESPPSGVYTGRVDAIWSAVNGAARVTEL</sequence>
<protein>
    <submittedName>
        <fullName evidence="1">Uncharacterized protein</fullName>
    </submittedName>
</protein>
<proteinExistence type="predicted"/>
<dbReference type="RefSeq" id="WP_085212121.1">
    <property type="nucleotide sequence ID" value="NZ_FXAM01000001.1"/>
</dbReference>
<dbReference type="STRING" id="1760988.SAMN02949497_1927"/>
<evidence type="ECO:0000313" key="1">
    <source>
        <dbReference type="EMBL" id="SMF94606.1"/>
    </source>
</evidence>
<dbReference type="AlphaFoldDB" id="A0A1Y6CWH4"/>
<dbReference type="OrthoDB" id="491823at2"/>
<accession>A0A1Y6CWH4</accession>
<dbReference type="Proteomes" id="UP000192923">
    <property type="component" value="Unassembled WGS sequence"/>
</dbReference>
<evidence type="ECO:0000313" key="2">
    <source>
        <dbReference type="Proteomes" id="UP000192923"/>
    </source>
</evidence>